<feature type="region of interest" description="Disordered" evidence="1">
    <location>
        <begin position="55"/>
        <end position="77"/>
    </location>
</feature>
<gene>
    <name evidence="2" type="ORF">GCM10009827_064960</name>
</gene>
<dbReference type="EMBL" id="BAAAQD010000014">
    <property type="protein sequence ID" value="GAA1537207.1"/>
    <property type="molecule type" value="Genomic_DNA"/>
</dbReference>
<proteinExistence type="predicted"/>
<evidence type="ECO:0000313" key="3">
    <source>
        <dbReference type="Proteomes" id="UP001501470"/>
    </source>
</evidence>
<name>A0ABN2BDH8_9ACTN</name>
<dbReference type="Proteomes" id="UP001501470">
    <property type="component" value="Unassembled WGS sequence"/>
</dbReference>
<comment type="caution">
    <text evidence="2">The sequence shown here is derived from an EMBL/GenBank/DDBJ whole genome shotgun (WGS) entry which is preliminary data.</text>
</comment>
<organism evidence="2 3">
    <name type="scientific">Dactylosporangium maewongense</name>
    <dbReference type="NCBI Taxonomy" id="634393"/>
    <lineage>
        <taxon>Bacteria</taxon>
        <taxon>Bacillati</taxon>
        <taxon>Actinomycetota</taxon>
        <taxon>Actinomycetes</taxon>
        <taxon>Micromonosporales</taxon>
        <taxon>Micromonosporaceae</taxon>
        <taxon>Dactylosporangium</taxon>
    </lineage>
</organism>
<reference evidence="2 3" key="1">
    <citation type="journal article" date="2019" name="Int. J. Syst. Evol. Microbiol.">
        <title>The Global Catalogue of Microorganisms (GCM) 10K type strain sequencing project: providing services to taxonomists for standard genome sequencing and annotation.</title>
        <authorList>
            <consortium name="The Broad Institute Genomics Platform"/>
            <consortium name="The Broad Institute Genome Sequencing Center for Infectious Disease"/>
            <person name="Wu L."/>
            <person name="Ma J."/>
        </authorList>
    </citation>
    <scope>NUCLEOTIDE SEQUENCE [LARGE SCALE GENOMIC DNA]</scope>
    <source>
        <strain evidence="2 3">JCM 15933</strain>
    </source>
</reference>
<accession>A0ABN2BDH8</accession>
<evidence type="ECO:0000256" key="1">
    <source>
        <dbReference type="SAM" id="MobiDB-lite"/>
    </source>
</evidence>
<dbReference type="RefSeq" id="WP_344506125.1">
    <property type="nucleotide sequence ID" value="NZ_BAAAQD010000014.1"/>
</dbReference>
<protein>
    <submittedName>
        <fullName evidence="2">Uncharacterized protein</fullName>
    </submittedName>
</protein>
<sequence>MKTGAIDAFFFSGGLPTGGVTDLSTTSADKVQLRGLPPERDARCRRGRPRCAAEWVGTPSTGAGPCESGAADGAVRE</sequence>
<keyword evidence="3" id="KW-1185">Reference proteome</keyword>
<evidence type="ECO:0000313" key="2">
    <source>
        <dbReference type="EMBL" id="GAA1537207.1"/>
    </source>
</evidence>